<keyword evidence="7 8" id="KW-0807">Transducer</keyword>
<feature type="transmembrane region" description="Helical" evidence="10">
    <location>
        <begin position="20"/>
        <end position="44"/>
    </location>
</feature>
<dbReference type="PROSITE" id="PS00237">
    <property type="entry name" value="G_PROTEIN_RECEP_F1_1"/>
    <property type="match status" value="1"/>
</dbReference>
<name>A0A6P8H0I6_ACTTE</name>
<evidence type="ECO:0000256" key="10">
    <source>
        <dbReference type="SAM" id="Phobius"/>
    </source>
</evidence>
<feature type="compositionally biased region" description="Low complexity" evidence="9">
    <location>
        <begin position="540"/>
        <end position="553"/>
    </location>
</feature>
<evidence type="ECO:0000313" key="13">
    <source>
        <dbReference type="RefSeq" id="XP_031548901.1"/>
    </source>
</evidence>
<dbReference type="Proteomes" id="UP000515163">
    <property type="component" value="Unplaced"/>
</dbReference>
<feature type="domain" description="G-protein coupled receptors family 1 profile" evidence="11">
    <location>
        <begin position="35"/>
        <end position="300"/>
    </location>
</feature>
<dbReference type="CDD" id="cd14969">
    <property type="entry name" value="7tmA_Opsins_type2_animals"/>
    <property type="match status" value="1"/>
</dbReference>
<feature type="transmembrane region" description="Helical" evidence="10">
    <location>
        <begin position="183"/>
        <end position="205"/>
    </location>
</feature>
<evidence type="ECO:0000256" key="2">
    <source>
        <dbReference type="ARBA" id="ARBA00022692"/>
    </source>
</evidence>
<reference evidence="13" key="1">
    <citation type="submission" date="2025-08" db="UniProtKB">
        <authorList>
            <consortium name="RefSeq"/>
        </authorList>
    </citation>
    <scope>IDENTIFICATION</scope>
    <source>
        <tissue evidence="13">Tentacle</tissue>
    </source>
</reference>
<dbReference type="SUPFAM" id="SSF81321">
    <property type="entry name" value="Family A G protein-coupled receptor-like"/>
    <property type="match status" value="1"/>
</dbReference>
<keyword evidence="6 8" id="KW-0675">Receptor</keyword>
<dbReference type="InterPro" id="IPR050125">
    <property type="entry name" value="GPCR_opsins"/>
</dbReference>
<comment type="similarity">
    <text evidence="8">Belongs to the G-protein coupled receptor 1 family.</text>
</comment>
<evidence type="ECO:0000313" key="12">
    <source>
        <dbReference type="Proteomes" id="UP000515163"/>
    </source>
</evidence>
<gene>
    <name evidence="13" type="primary">LOC116286509</name>
</gene>
<keyword evidence="3 10" id="KW-1133">Transmembrane helix</keyword>
<dbReference type="InParanoid" id="A0A6P8H0I6"/>
<feature type="transmembrane region" description="Helical" evidence="10">
    <location>
        <begin position="249"/>
        <end position="274"/>
    </location>
</feature>
<organism evidence="12 13">
    <name type="scientific">Actinia tenebrosa</name>
    <name type="common">Australian red waratah sea anemone</name>
    <dbReference type="NCBI Taxonomy" id="6105"/>
    <lineage>
        <taxon>Eukaryota</taxon>
        <taxon>Metazoa</taxon>
        <taxon>Cnidaria</taxon>
        <taxon>Anthozoa</taxon>
        <taxon>Hexacorallia</taxon>
        <taxon>Actiniaria</taxon>
        <taxon>Actiniidae</taxon>
        <taxon>Actinia</taxon>
    </lineage>
</organism>
<sequence>MTTTNASTNSSDPYEAARQVALVYLIMVGTLGIIGNSLVILVFFKYAKLRTATNVFIINLALCDLIISVLDSSFSIASSHNNQWMFGKPGCLCYGFLHYFFISITVSTLAAISVDRFFYITKPVQAKAWRITRTRAIVMLIIIYIYVLLFTFPPLTGWSSFIVEEHFFSGCYIHYGDQQPPSIGYSVVASFFLFLVPLIVMVFCYSRIFSAVRLSTQKTISKTLKPSTPGSVRKRYPLLKRTHVQTAKMIVVVIFFCVIVWMPYVIVSLIKAFTGNAMPLASHVTVLIAKSCVIYNILIYVVLNRKLKASVINFICCGKTTDFFSTSISKPSVSKVMTSEARNRLSAIAAVAEANESGGLSSDKPSPVLGKEKAFKEPRVELVGYLPPLGYHKKEQRKTVDFCNENTDLSCDDIKTKEVKVTGRNGENVPVNFRPRGHEQTEIKSLSFTTLEEKNKIINRQDGANKTEKRPRAGPNELTKCEARRRAMRKVNGVHGKERKMLPKIPNKNEKREFQNFQNNNNTNVNRSPSKTLIVHSRENSSSTAIPSSANSTLSDRSLTSAKDESSTENFPIRHEPVQKHKPSYRKSKTIGYRGGKNAFLKERLKKASKDPLQVSPSELNEIQNYWKRMSLCLDDINIDGEVA</sequence>
<feature type="compositionally biased region" description="Basic and acidic residues" evidence="9">
    <location>
        <begin position="562"/>
        <end position="579"/>
    </location>
</feature>
<evidence type="ECO:0000256" key="4">
    <source>
        <dbReference type="ARBA" id="ARBA00023040"/>
    </source>
</evidence>
<comment type="subcellular location">
    <subcellularLocation>
        <location evidence="1">Membrane</location>
        <topology evidence="1">Multi-pass membrane protein</topology>
    </subcellularLocation>
</comment>
<dbReference type="InterPro" id="IPR017452">
    <property type="entry name" value="GPCR_Rhodpsn_7TM"/>
</dbReference>
<feature type="transmembrane region" description="Helical" evidence="10">
    <location>
        <begin position="56"/>
        <end position="76"/>
    </location>
</feature>
<dbReference type="PRINTS" id="PR00237">
    <property type="entry name" value="GPCRRHODOPSN"/>
</dbReference>
<dbReference type="Gene3D" id="1.20.1070.10">
    <property type="entry name" value="Rhodopsin 7-helix transmembrane proteins"/>
    <property type="match status" value="1"/>
</dbReference>
<dbReference type="RefSeq" id="XP_031548901.1">
    <property type="nucleotide sequence ID" value="XM_031693041.1"/>
</dbReference>
<keyword evidence="5 10" id="KW-0472">Membrane</keyword>
<dbReference type="InterPro" id="IPR000276">
    <property type="entry name" value="GPCR_Rhodpsn"/>
</dbReference>
<dbReference type="AlphaFoldDB" id="A0A6P8H0I6"/>
<keyword evidence="4 8" id="KW-0297">G-protein coupled receptor</keyword>
<evidence type="ECO:0000256" key="6">
    <source>
        <dbReference type="ARBA" id="ARBA00023170"/>
    </source>
</evidence>
<feature type="transmembrane region" description="Helical" evidence="10">
    <location>
        <begin position="96"/>
        <end position="115"/>
    </location>
</feature>
<dbReference type="GeneID" id="116286509"/>
<keyword evidence="2 8" id="KW-0812">Transmembrane</keyword>
<evidence type="ECO:0000256" key="1">
    <source>
        <dbReference type="ARBA" id="ARBA00004141"/>
    </source>
</evidence>
<proteinExistence type="inferred from homology"/>
<feature type="region of interest" description="Disordered" evidence="9">
    <location>
        <begin position="535"/>
        <end position="586"/>
    </location>
</feature>
<dbReference type="Pfam" id="PF00001">
    <property type="entry name" value="7tm_1"/>
    <property type="match status" value="1"/>
</dbReference>
<dbReference type="KEGG" id="aten:116286509"/>
<evidence type="ECO:0000256" key="5">
    <source>
        <dbReference type="ARBA" id="ARBA00023136"/>
    </source>
</evidence>
<evidence type="ECO:0000256" key="7">
    <source>
        <dbReference type="ARBA" id="ARBA00023224"/>
    </source>
</evidence>
<keyword evidence="12" id="KW-1185">Reference proteome</keyword>
<accession>A0A6P8H0I6</accession>
<dbReference type="OrthoDB" id="2101615at2759"/>
<dbReference type="PANTHER" id="PTHR24240">
    <property type="entry name" value="OPSIN"/>
    <property type="match status" value="1"/>
</dbReference>
<evidence type="ECO:0000256" key="3">
    <source>
        <dbReference type="ARBA" id="ARBA00022989"/>
    </source>
</evidence>
<evidence type="ECO:0000256" key="9">
    <source>
        <dbReference type="SAM" id="MobiDB-lite"/>
    </source>
</evidence>
<dbReference type="PROSITE" id="PS50262">
    <property type="entry name" value="G_PROTEIN_RECEP_F1_2"/>
    <property type="match status" value="1"/>
</dbReference>
<feature type="compositionally biased region" description="Basic and acidic residues" evidence="9">
    <location>
        <begin position="495"/>
        <end position="510"/>
    </location>
</feature>
<evidence type="ECO:0000256" key="8">
    <source>
        <dbReference type="RuleBase" id="RU000688"/>
    </source>
</evidence>
<dbReference type="GO" id="GO:0004930">
    <property type="term" value="F:G protein-coupled receptor activity"/>
    <property type="evidence" value="ECO:0007669"/>
    <property type="project" value="UniProtKB-KW"/>
</dbReference>
<feature type="transmembrane region" description="Helical" evidence="10">
    <location>
        <begin position="280"/>
        <end position="303"/>
    </location>
</feature>
<evidence type="ECO:0000259" key="11">
    <source>
        <dbReference type="PROSITE" id="PS50262"/>
    </source>
</evidence>
<dbReference type="GO" id="GO:0016020">
    <property type="term" value="C:membrane"/>
    <property type="evidence" value="ECO:0007669"/>
    <property type="project" value="UniProtKB-SubCell"/>
</dbReference>
<feature type="transmembrane region" description="Helical" evidence="10">
    <location>
        <begin position="136"/>
        <end position="163"/>
    </location>
</feature>
<feature type="region of interest" description="Disordered" evidence="9">
    <location>
        <begin position="456"/>
        <end position="510"/>
    </location>
</feature>
<protein>
    <submittedName>
        <fullName evidence="13">Rhodopsin, GQ-coupled-like</fullName>
    </submittedName>
</protein>